<evidence type="ECO:0000313" key="3">
    <source>
        <dbReference type="EMBL" id="OJJ66312.1"/>
    </source>
</evidence>
<protein>
    <recommendedName>
        <fullName evidence="2">C2H2-type domain-containing protein</fullName>
    </recommendedName>
</protein>
<dbReference type="STRING" id="767769.A0A1L9U3V1"/>
<dbReference type="Proteomes" id="UP000184499">
    <property type="component" value="Unassembled WGS sequence"/>
</dbReference>
<dbReference type="EMBL" id="KV878699">
    <property type="protein sequence ID" value="OJJ66312.1"/>
    <property type="molecule type" value="Genomic_DNA"/>
</dbReference>
<dbReference type="GO" id="GO:0008270">
    <property type="term" value="F:zinc ion binding"/>
    <property type="evidence" value="ECO:0007669"/>
    <property type="project" value="UniProtKB-KW"/>
</dbReference>
<proteinExistence type="predicted"/>
<organism evidence="3 4">
    <name type="scientific">Aspergillus brasiliensis (strain CBS 101740 / IMI 381727 / IBT 21946)</name>
    <dbReference type="NCBI Taxonomy" id="767769"/>
    <lineage>
        <taxon>Eukaryota</taxon>
        <taxon>Fungi</taxon>
        <taxon>Dikarya</taxon>
        <taxon>Ascomycota</taxon>
        <taxon>Pezizomycotina</taxon>
        <taxon>Eurotiomycetes</taxon>
        <taxon>Eurotiomycetidae</taxon>
        <taxon>Eurotiales</taxon>
        <taxon>Aspergillaceae</taxon>
        <taxon>Aspergillus</taxon>
        <taxon>Aspergillus subgen. Circumdati</taxon>
    </lineage>
</organism>
<keyword evidence="1" id="KW-0479">Metal-binding</keyword>
<keyword evidence="1" id="KW-0862">Zinc</keyword>
<feature type="domain" description="C2H2-type" evidence="2">
    <location>
        <begin position="22"/>
        <end position="54"/>
    </location>
</feature>
<dbReference type="AlphaFoldDB" id="A0A1L9U3V1"/>
<keyword evidence="1" id="KW-0863">Zinc-finger</keyword>
<evidence type="ECO:0000256" key="1">
    <source>
        <dbReference type="PROSITE-ProRule" id="PRU00042"/>
    </source>
</evidence>
<dbReference type="PROSITE" id="PS50157">
    <property type="entry name" value="ZINC_FINGER_C2H2_2"/>
    <property type="match status" value="1"/>
</dbReference>
<dbReference type="OMA" id="EMEMHAG"/>
<evidence type="ECO:0000259" key="2">
    <source>
        <dbReference type="PROSITE" id="PS50157"/>
    </source>
</evidence>
<name>A0A1L9U3V1_ASPBC</name>
<reference evidence="4" key="1">
    <citation type="journal article" date="2017" name="Genome Biol.">
        <title>Comparative genomics reveals high biological diversity and specific adaptations in the industrially and medically important fungal genus Aspergillus.</title>
        <authorList>
            <person name="de Vries R.P."/>
            <person name="Riley R."/>
            <person name="Wiebenga A."/>
            <person name="Aguilar-Osorio G."/>
            <person name="Amillis S."/>
            <person name="Uchima C.A."/>
            <person name="Anderluh G."/>
            <person name="Asadollahi M."/>
            <person name="Askin M."/>
            <person name="Barry K."/>
            <person name="Battaglia E."/>
            <person name="Bayram O."/>
            <person name="Benocci T."/>
            <person name="Braus-Stromeyer S.A."/>
            <person name="Caldana C."/>
            <person name="Canovas D."/>
            <person name="Cerqueira G.C."/>
            <person name="Chen F."/>
            <person name="Chen W."/>
            <person name="Choi C."/>
            <person name="Clum A."/>
            <person name="Dos Santos R.A."/>
            <person name="Damasio A.R."/>
            <person name="Diallinas G."/>
            <person name="Emri T."/>
            <person name="Fekete E."/>
            <person name="Flipphi M."/>
            <person name="Freyberg S."/>
            <person name="Gallo A."/>
            <person name="Gournas C."/>
            <person name="Habgood R."/>
            <person name="Hainaut M."/>
            <person name="Harispe M.L."/>
            <person name="Henrissat B."/>
            <person name="Hilden K.S."/>
            <person name="Hope R."/>
            <person name="Hossain A."/>
            <person name="Karabika E."/>
            <person name="Karaffa L."/>
            <person name="Karanyi Z."/>
            <person name="Krasevec N."/>
            <person name="Kuo A."/>
            <person name="Kusch H."/>
            <person name="LaButti K."/>
            <person name="Lagendijk E.L."/>
            <person name="Lapidus A."/>
            <person name="Levasseur A."/>
            <person name="Lindquist E."/>
            <person name="Lipzen A."/>
            <person name="Logrieco A.F."/>
            <person name="MacCabe A."/>
            <person name="Maekelae M.R."/>
            <person name="Malavazi I."/>
            <person name="Melin P."/>
            <person name="Meyer V."/>
            <person name="Mielnichuk N."/>
            <person name="Miskei M."/>
            <person name="Molnar A.P."/>
            <person name="Mule G."/>
            <person name="Ngan C.Y."/>
            <person name="Orejas M."/>
            <person name="Orosz E."/>
            <person name="Ouedraogo J.P."/>
            <person name="Overkamp K.M."/>
            <person name="Park H.-S."/>
            <person name="Perrone G."/>
            <person name="Piumi F."/>
            <person name="Punt P.J."/>
            <person name="Ram A.F."/>
            <person name="Ramon A."/>
            <person name="Rauscher S."/>
            <person name="Record E."/>
            <person name="Riano-Pachon D.M."/>
            <person name="Robert V."/>
            <person name="Roehrig J."/>
            <person name="Ruller R."/>
            <person name="Salamov A."/>
            <person name="Salih N.S."/>
            <person name="Samson R.A."/>
            <person name="Sandor E."/>
            <person name="Sanguinetti M."/>
            <person name="Schuetze T."/>
            <person name="Sepcic K."/>
            <person name="Shelest E."/>
            <person name="Sherlock G."/>
            <person name="Sophianopoulou V."/>
            <person name="Squina F.M."/>
            <person name="Sun H."/>
            <person name="Susca A."/>
            <person name="Todd R.B."/>
            <person name="Tsang A."/>
            <person name="Unkles S.E."/>
            <person name="van de Wiele N."/>
            <person name="van Rossen-Uffink D."/>
            <person name="Oliveira J.V."/>
            <person name="Vesth T.C."/>
            <person name="Visser J."/>
            <person name="Yu J.-H."/>
            <person name="Zhou M."/>
            <person name="Andersen M.R."/>
            <person name="Archer D.B."/>
            <person name="Baker S.E."/>
            <person name="Benoit I."/>
            <person name="Brakhage A.A."/>
            <person name="Braus G.H."/>
            <person name="Fischer R."/>
            <person name="Frisvad J.C."/>
            <person name="Goldman G.H."/>
            <person name="Houbraken J."/>
            <person name="Oakley B."/>
            <person name="Pocsi I."/>
            <person name="Scazzocchio C."/>
            <person name="Seiboth B."/>
            <person name="vanKuyk P.A."/>
            <person name="Wortman J."/>
            <person name="Dyer P.S."/>
            <person name="Grigoriev I.V."/>
        </authorList>
    </citation>
    <scope>NUCLEOTIDE SEQUENCE [LARGE SCALE GENOMIC DNA]</scope>
    <source>
        <strain evidence="4">CBS 101740 / IMI 381727 / IBT 21946</strain>
    </source>
</reference>
<dbReference type="OrthoDB" id="4462805at2759"/>
<keyword evidence="4" id="KW-1185">Reference proteome</keyword>
<dbReference type="VEuPathDB" id="FungiDB:ASPBRDRAFT_48967"/>
<accession>A0A1L9U3V1</accession>
<dbReference type="GeneID" id="93578693"/>
<dbReference type="RefSeq" id="XP_067473562.1">
    <property type="nucleotide sequence ID" value="XM_067626205.1"/>
</dbReference>
<dbReference type="InterPro" id="IPR013087">
    <property type="entry name" value="Znf_C2H2_type"/>
</dbReference>
<gene>
    <name evidence="3" type="ORF">ASPBRDRAFT_48967</name>
</gene>
<evidence type="ECO:0000313" key="4">
    <source>
        <dbReference type="Proteomes" id="UP000184499"/>
    </source>
</evidence>
<sequence>MASLQTKEETLIMIIRNSPMRYICPPCFEFFPREDLLNRHMYERSDDTHAGLRAGLRKRDSTQTDAEKFLIYYRQSVNTSVAAENIPPAPDCFAVDFVVEHYHSFPRTMASLQRRVETLKKIIQVSPIDFVCPICLRGFPRPALLYDHFRKQGEDAHAPPAKKTAKEQWEMEMHAGLAKRTSRKQWDMEKFLTCYRQSVRTSMAVEGIPPNSHCFEVNFVIEHYSENTGSQH</sequence>